<protein>
    <submittedName>
        <fullName evidence="1">Uncharacterized protein</fullName>
    </submittedName>
</protein>
<organism evidence="1 2">
    <name type="scientific">Secundilactobacillus silagincola</name>
    <dbReference type="NCBI Taxonomy" id="1714681"/>
    <lineage>
        <taxon>Bacteria</taxon>
        <taxon>Bacillati</taxon>
        <taxon>Bacillota</taxon>
        <taxon>Bacilli</taxon>
        <taxon>Lactobacillales</taxon>
        <taxon>Lactobacillaceae</taxon>
        <taxon>Secundilactobacillus</taxon>
    </lineage>
</organism>
<accession>A0A1Z5J2I4</accession>
<dbReference type="OrthoDB" id="2314989at2"/>
<dbReference type="AlphaFoldDB" id="A0A1Z5J2I4"/>
<sequence length="69" mass="8323">MQDETNEELYNRLFGRGWSWFMLKTAALRELNERSDDGDIEAASYLQLYEDGVHMPKRPRMIIKYKFTF</sequence>
<evidence type="ECO:0000313" key="2">
    <source>
        <dbReference type="Proteomes" id="UP000223370"/>
    </source>
</evidence>
<evidence type="ECO:0000313" key="1">
    <source>
        <dbReference type="EMBL" id="GAX07931.1"/>
    </source>
</evidence>
<gene>
    <name evidence="1" type="ORF">IWT5_01082</name>
</gene>
<name>A0A1Z5J2I4_9LACO</name>
<reference evidence="1 2" key="1">
    <citation type="submission" date="2015-11" db="EMBL/GenBank/DDBJ databases">
        <title>Draft genome sequences of new species of the genus Lactobacillus isolated from orchardgrass silage.</title>
        <authorList>
            <person name="Tohno M."/>
            <person name="Tanizawa Y."/>
            <person name="Arita M."/>
        </authorList>
    </citation>
    <scope>NUCLEOTIDE SEQUENCE [LARGE SCALE GENOMIC DNA]</scope>
    <source>
        <strain evidence="1 2">IWT5</strain>
    </source>
</reference>
<dbReference type="Proteomes" id="UP000223370">
    <property type="component" value="Unassembled WGS sequence"/>
</dbReference>
<dbReference type="EMBL" id="BCMJ01000003">
    <property type="protein sequence ID" value="GAX07931.1"/>
    <property type="molecule type" value="Genomic_DNA"/>
</dbReference>
<dbReference type="RefSeq" id="WP_098824285.1">
    <property type="nucleotide sequence ID" value="NZ_BCMJ01000003.1"/>
</dbReference>
<proteinExistence type="predicted"/>
<keyword evidence="2" id="KW-1185">Reference proteome</keyword>
<comment type="caution">
    <text evidence="1">The sequence shown here is derived from an EMBL/GenBank/DDBJ whole genome shotgun (WGS) entry which is preliminary data.</text>
</comment>